<feature type="signal peptide" evidence="1">
    <location>
        <begin position="1"/>
        <end position="24"/>
    </location>
</feature>
<dbReference type="Proteomes" id="UP000863257">
    <property type="component" value="Unassembled WGS sequence"/>
</dbReference>
<keyword evidence="1" id="KW-0732">Signal</keyword>
<dbReference type="AlphaFoldDB" id="A0A8H9TGF6"/>
<protein>
    <submittedName>
        <fullName evidence="2">Uncharacterized protein</fullName>
    </submittedName>
</protein>
<comment type="caution">
    <text evidence="2">The sequence shown here is derived from an EMBL/GenBank/DDBJ whole genome shotgun (WGS) entry which is preliminary data.</text>
</comment>
<reference evidence="2" key="2">
    <citation type="submission" date="2019-01" db="EMBL/GenBank/DDBJ databases">
        <authorList>
            <consortium name="NCBI Pathogen Detection Project"/>
        </authorList>
    </citation>
    <scope>NUCLEOTIDE SEQUENCE</scope>
    <source>
        <strain evidence="2">BCW_3452</strain>
    </source>
</reference>
<sequence>MNIRVKKITLCLSVTLGVSCPSFAGLVPSVGAVEVLLPPAIKPITDIQAEFVNYDTMVARSVRGALLNVSSAVTDANMQATKAALQASQMDSKNQIEITRASQGLQNEYKRSLSEAKAKSKNELIPLDNSPTGPSRAYFARLCAADKLNNGVFSASAAARVAKLSSSQAARDEKLINMPSLAQAKKVAIVKEHYESFCDENDVTSGLCKVESLIPNADLMSFVFLNPLNEDGFRTVKEHGYSTRFTYSDFEKKAAKNYIDHVVPLHLLPRQSLASDAKSGNVQKTSRQNQLLAGLNLARSGFQAAYSNRDPIINDGKVRLSKLDMLGLSLAKARADLSSVQAASEKGKMVFLLSAEHQARQIDAQKLEYKKRINEILAATAAIRRSDPVELGYLETIR</sequence>
<dbReference type="EMBL" id="DACRBY010000020">
    <property type="protein sequence ID" value="HAS8541358.1"/>
    <property type="molecule type" value="Genomic_DNA"/>
</dbReference>
<name>A0A8H9TGF6_VIBVL</name>
<feature type="chain" id="PRO_5034712925" evidence="1">
    <location>
        <begin position="25"/>
        <end position="398"/>
    </location>
</feature>
<proteinExistence type="predicted"/>
<accession>A0A8H9TGF6</accession>
<evidence type="ECO:0000313" key="2">
    <source>
        <dbReference type="EMBL" id="HAS8541358.1"/>
    </source>
</evidence>
<dbReference type="PROSITE" id="PS51257">
    <property type="entry name" value="PROKAR_LIPOPROTEIN"/>
    <property type="match status" value="1"/>
</dbReference>
<organism evidence="2">
    <name type="scientific">Vibrio vulnificus</name>
    <dbReference type="NCBI Taxonomy" id="672"/>
    <lineage>
        <taxon>Bacteria</taxon>
        <taxon>Pseudomonadati</taxon>
        <taxon>Pseudomonadota</taxon>
        <taxon>Gammaproteobacteria</taxon>
        <taxon>Vibrionales</taxon>
        <taxon>Vibrionaceae</taxon>
        <taxon>Vibrio</taxon>
    </lineage>
</organism>
<gene>
    <name evidence="2" type="ORF">I7730_16360</name>
</gene>
<reference evidence="2" key="1">
    <citation type="journal article" date="2018" name="Genome Biol.">
        <title>SKESA: strategic k-mer extension for scrupulous assemblies.</title>
        <authorList>
            <person name="Souvorov A."/>
            <person name="Agarwala R."/>
            <person name="Lipman D.J."/>
        </authorList>
    </citation>
    <scope>NUCLEOTIDE SEQUENCE</scope>
    <source>
        <strain evidence="2">BCW_3452</strain>
    </source>
</reference>
<evidence type="ECO:0000256" key="1">
    <source>
        <dbReference type="SAM" id="SignalP"/>
    </source>
</evidence>